<dbReference type="KEGG" id="ipo:Ilyop_1089"/>
<sequence length="269" mass="28674">MKRCRVIVRGGGDIATGVAHKLKRCGMEVVVLESEKPTSIRRKVSFSEAVYKKESLVEGIKGVLVSSSKEAIEESKDNKIPVLIDPDGRSIKELKPHVVVDAIIAKKNLGTNINMAPLVIALGPGFTAGKDCHVVVETMRGHDLGRLIYGGEALANTGNPGSIGGYSVERVIHSPADGLLKTLKNIGDIVSKGETIAIVGETNVKSQISGVLRGILPEGIIIKKGLKMADVDPRNNQVKNCYTISDKARCIGGAVVEAIMAEFSVWKNS</sequence>
<dbReference type="STRING" id="572544.Ilyop_1089"/>
<dbReference type="EMBL" id="CP002281">
    <property type="protein sequence ID" value="ADO82870.1"/>
    <property type="molecule type" value="Genomic_DNA"/>
</dbReference>
<dbReference type="HOGENOM" id="CLU_082089_1_0_0"/>
<name>E3H7H4_ILYPC</name>
<accession>E3H7H4</accession>
<keyword evidence="2" id="KW-1185">Reference proteome</keyword>
<dbReference type="InterPro" id="IPR017695">
    <property type="entry name" value="Se-dep_Mo_hydrolase_YqeB"/>
</dbReference>
<gene>
    <name evidence="1" type="ordered locus">Ilyop_1089</name>
</gene>
<protein>
    <submittedName>
        <fullName evidence="1">Selenium-dependent molybdenum hydroxylase system protein, YqeB family</fullName>
    </submittedName>
</protein>
<dbReference type="AlphaFoldDB" id="E3H7H4"/>
<dbReference type="RefSeq" id="WP_013387538.1">
    <property type="nucleotide sequence ID" value="NC_014632.1"/>
</dbReference>
<dbReference type="eggNOG" id="COG3608">
    <property type="taxonomic scope" value="Bacteria"/>
</dbReference>
<evidence type="ECO:0000313" key="2">
    <source>
        <dbReference type="Proteomes" id="UP000006875"/>
    </source>
</evidence>
<dbReference type="OrthoDB" id="9815497at2"/>
<reference evidence="1 2" key="1">
    <citation type="journal article" date="2010" name="Stand. Genomic Sci.">
        <title>Complete genome sequence of Ilyobacter polytropus type strain (CuHbu1).</title>
        <authorList>
            <person name="Sikorski J."/>
            <person name="Chertkov O."/>
            <person name="Lapidus A."/>
            <person name="Nolan M."/>
            <person name="Lucas S."/>
            <person name="Del Rio T.G."/>
            <person name="Tice H."/>
            <person name="Cheng J.F."/>
            <person name="Tapia R."/>
            <person name="Han C."/>
            <person name="Goodwin L."/>
            <person name="Pitluck S."/>
            <person name="Liolios K."/>
            <person name="Ivanova N."/>
            <person name="Mavromatis K."/>
            <person name="Mikhailova N."/>
            <person name="Pati A."/>
            <person name="Chen A."/>
            <person name="Palaniappan K."/>
            <person name="Land M."/>
            <person name="Hauser L."/>
            <person name="Chang Y.J."/>
            <person name="Jeffries C.D."/>
            <person name="Brambilla E."/>
            <person name="Yasawong M."/>
            <person name="Rohde M."/>
            <person name="Pukall R."/>
            <person name="Spring S."/>
            <person name="Goker M."/>
            <person name="Woyke T."/>
            <person name="Bristow J."/>
            <person name="Eisen J.A."/>
            <person name="Markowitz V."/>
            <person name="Hugenholtz P."/>
            <person name="Kyrpides N.C."/>
            <person name="Klenk H.P."/>
        </authorList>
    </citation>
    <scope>NUCLEOTIDE SEQUENCE [LARGE SCALE GENOMIC DNA]</scope>
    <source>
        <strain evidence="2">ATCC 51220 / DSM 2926 / LMG 16218 / CuHBu1</strain>
    </source>
</reference>
<proteinExistence type="predicted"/>
<dbReference type="Proteomes" id="UP000006875">
    <property type="component" value="Chromosome"/>
</dbReference>
<evidence type="ECO:0000313" key="1">
    <source>
        <dbReference type="EMBL" id="ADO82870.1"/>
    </source>
</evidence>
<dbReference type="NCBIfam" id="TIGR03309">
    <property type="entry name" value="matur_yqeB"/>
    <property type="match status" value="1"/>
</dbReference>
<organism evidence="1 2">
    <name type="scientific">Ilyobacter polytropus (strain ATCC 51220 / DSM 2926 / LMG 16218 / CuHBu1)</name>
    <dbReference type="NCBI Taxonomy" id="572544"/>
    <lineage>
        <taxon>Bacteria</taxon>
        <taxon>Fusobacteriati</taxon>
        <taxon>Fusobacteriota</taxon>
        <taxon>Fusobacteriia</taxon>
        <taxon>Fusobacteriales</taxon>
        <taxon>Fusobacteriaceae</taxon>
        <taxon>Ilyobacter</taxon>
    </lineage>
</organism>